<dbReference type="Pfam" id="PF00069">
    <property type="entry name" value="Pkinase"/>
    <property type="match status" value="1"/>
</dbReference>
<organism evidence="9 10">
    <name type="scientific">Amycolatopsis magusensis</name>
    <dbReference type="NCBI Taxonomy" id="882444"/>
    <lineage>
        <taxon>Bacteria</taxon>
        <taxon>Bacillati</taxon>
        <taxon>Actinomycetota</taxon>
        <taxon>Actinomycetes</taxon>
        <taxon>Pseudonocardiales</taxon>
        <taxon>Pseudonocardiaceae</taxon>
        <taxon>Amycolatopsis</taxon>
    </lineage>
</organism>
<evidence type="ECO:0000256" key="5">
    <source>
        <dbReference type="ARBA" id="ARBA00022777"/>
    </source>
</evidence>
<dbReference type="InterPro" id="IPR011009">
    <property type="entry name" value="Kinase-like_dom_sf"/>
</dbReference>
<dbReference type="EC" id="2.7.11.1" evidence="1"/>
<dbReference type="PROSITE" id="PS00108">
    <property type="entry name" value="PROTEIN_KINASE_ST"/>
    <property type="match status" value="1"/>
</dbReference>
<feature type="binding site" evidence="7">
    <location>
        <position position="38"/>
    </location>
    <ligand>
        <name>ATP</name>
        <dbReference type="ChEBI" id="CHEBI:30616"/>
    </ligand>
</feature>
<dbReference type="SUPFAM" id="SSF56112">
    <property type="entry name" value="Protein kinase-like (PK-like)"/>
    <property type="match status" value="1"/>
</dbReference>
<evidence type="ECO:0000313" key="9">
    <source>
        <dbReference type="EMBL" id="MBP2179668.1"/>
    </source>
</evidence>
<accession>A0ABS4PJW3</accession>
<dbReference type="InterPro" id="IPR008271">
    <property type="entry name" value="Ser/Thr_kinase_AS"/>
</dbReference>
<evidence type="ECO:0000256" key="7">
    <source>
        <dbReference type="PROSITE-ProRule" id="PRU10141"/>
    </source>
</evidence>
<keyword evidence="3 9" id="KW-0808">Transferase</keyword>
<gene>
    <name evidence="9" type="ORF">JOM49_001194</name>
</gene>
<dbReference type="PROSITE" id="PS00107">
    <property type="entry name" value="PROTEIN_KINASE_ATP"/>
    <property type="match status" value="1"/>
</dbReference>
<evidence type="ECO:0000256" key="3">
    <source>
        <dbReference type="ARBA" id="ARBA00022679"/>
    </source>
</evidence>
<dbReference type="RefSeq" id="WP_209663356.1">
    <property type="nucleotide sequence ID" value="NZ_JAGGMS010000001.1"/>
</dbReference>
<dbReference type="InterPro" id="IPR017441">
    <property type="entry name" value="Protein_kinase_ATP_BS"/>
</dbReference>
<dbReference type="EMBL" id="JAGGMS010000001">
    <property type="protein sequence ID" value="MBP2179668.1"/>
    <property type="molecule type" value="Genomic_DNA"/>
</dbReference>
<dbReference type="InterPro" id="IPR000719">
    <property type="entry name" value="Prot_kinase_dom"/>
</dbReference>
<keyword evidence="2" id="KW-0723">Serine/threonine-protein kinase</keyword>
<keyword evidence="10" id="KW-1185">Reference proteome</keyword>
<evidence type="ECO:0000259" key="8">
    <source>
        <dbReference type="PROSITE" id="PS50011"/>
    </source>
</evidence>
<dbReference type="GO" id="GO:0004674">
    <property type="term" value="F:protein serine/threonine kinase activity"/>
    <property type="evidence" value="ECO:0007669"/>
    <property type="project" value="UniProtKB-EC"/>
</dbReference>
<comment type="caution">
    <text evidence="9">The sequence shown here is derived from an EMBL/GenBank/DDBJ whole genome shotgun (WGS) entry which is preliminary data.</text>
</comment>
<evidence type="ECO:0000256" key="6">
    <source>
        <dbReference type="ARBA" id="ARBA00022840"/>
    </source>
</evidence>
<evidence type="ECO:0000256" key="2">
    <source>
        <dbReference type="ARBA" id="ARBA00022527"/>
    </source>
</evidence>
<reference evidence="9 10" key="1">
    <citation type="submission" date="2021-03" db="EMBL/GenBank/DDBJ databases">
        <title>Sequencing the genomes of 1000 actinobacteria strains.</title>
        <authorList>
            <person name="Klenk H.-P."/>
        </authorList>
    </citation>
    <scope>NUCLEOTIDE SEQUENCE [LARGE SCALE GENOMIC DNA]</scope>
    <source>
        <strain evidence="9 10">DSM 45510</strain>
    </source>
</reference>
<keyword evidence="4 7" id="KW-0547">Nucleotide-binding</keyword>
<dbReference type="Proteomes" id="UP000741013">
    <property type="component" value="Unassembled WGS sequence"/>
</dbReference>
<protein>
    <recommendedName>
        <fullName evidence="1">non-specific serine/threonine protein kinase</fullName>
        <ecNumber evidence="1">2.7.11.1</ecNumber>
    </recommendedName>
</protein>
<evidence type="ECO:0000313" key="10">
    <source>
        <dbReference type="Proteomes" id="UP000741013"/>
    </source>
</evidence>
<dbReference type="PROSITE" id="PS50011">
    <property type="entry name" value="PROTEIN_KINASE_DOM"/>
    <property type="match status" value="1"/>
</dbReference>
<evidence type="ECO:0000256" key="4">
    <source>
        <dbReference type="ARBA" id="ARBA00022741"/>
    </source>
</evidence>
<sequence>MSEWALPGFTELKALGKGGFGRVVLARQDGTGAEVAIKYLYAEHLADPRLVDAFRQEARVLAQVVSPHVAKLHEFVETPQGAAIVMEAVPGVPLSAILTAEGQLAPEAALVVLKGSLLGLSAAHAAGVVHRDYKPDNVLVRPDRQSKLVDFGIAVLAGETGLSVGTPSYMAPEQWAGNAATPATDVYAATCVFFQCVTGHRPFEADDREVLRNLHTHAPIPVGELPNSLSGLLTRGMAKEPAARPGTAAIFLAELEATAVAAYGHDWESRGWTRLAQRAGALLAVSPLAMLAGATMLAPAGAGASAGAVAGSGGVVAAGAGGGLLVKAGAILAGAALVGTGAVIVVNTTTGDDEPPPPPAVERVAMTADVRTRTENFGTFDFEGQFVAISGLADPVLQDRVNQALMGPVDGWIEYVRQVGTDPATDTPHLTTQAEIRRQDERVLSVRYTRTIESTQFGNRGGFSIRGVTVDLTTGEVLDAPKVFADAAATQAGATALEERLLARSPGGFCGGVPDEERRPLEPQHLTEPYTAGDGDPAVQAIFAADTVEFNVYGPAFGGPMACDHVPVVVPYAEVADLMTAEAAALLNRGGPAPTQRVDLGSFTLEVPAEWRRADLGSTGLLLARSADCVLDGCPGVRIIYGTTDEHVPGHFCDEAGAPDQVSTGAERIKQDLRPIGTKKAAYEEWRVTCSGGASFVERSWVLPKTGIIFVDAWNTPGLDRILESAMWR</sequence>
<evidence type="ECO:0000256" key="1">
    <source>
        <dbReference type="ARBA" id="ARBA00012513"/>
    </source>
</evidence>
<dbReference type="CDD" id="cd14014">
    <property type="entry name" value="STKc_PknB_like"/>
    <property type="match status" value="1"/>
</dbReference>
<feature type="domain" description="Protein kinase" evidence="8">
    <location>
        <begin position="9"/>
        <end position="268"/>
    </location>
</feature>
<dbReference type="PANTHER" id="PTHR43289:SF6">
    <property type="entry name" value="SERINE_THREONINE-PROTEIN KINASE NEKL-3"/>
    <property type="match status" value="1"/>
</dbReference>
<name>A0ABS4PJW3_9PSEU</name>
<keyword evidence="5 9" id="KW-0418">Kinase</keyword>
<keyword evidence="6 7" id="KW-0067">ATP-binding</keyword>
<proteinExistence type="predicted"/>
<dbReference type="Gene3D" id="1.10.510.10">
    <property type="entry name" value="Transferase(Phosphotransferase) domain 1"/>
    <property type="match status" value="1"/>
</dbReference>
<dbReference type="PANTHER" id="PTHR43289">
    <property type="entry name" value="MITOGEN-ACTIVATED PROTEIN KINASE KINASE KINASE 20-RELATED"/>
    <property type="match status" value="1"/>
</dbReference>